<gene>
    <name evidence="2" type="ORF">OLW01_04025</name>
</gene>
<dbReference type="Proteomes" id="UP001163726">
    <property type="component" value="Chromosome"/>
</dbReference>
<keyword evidence="3" id="KW-1185">Reference proteome</keyword>
<protein>
    <recommendedName>
        <fullName evidence="1">Glycosyl transferase family 28 C-terminal domain-containing protein</fullName>
    </recommendedName>
</protein>
<reference evidence="2" key="1">
    <citation type="submission" date="2022-10" db="EMBL/GenBank/DDBJ databases">
        <title>Catenovulum adriacola sp. nov. isolated in the Harbour of Susak.</title>
        <authorList>
            <person name="Schoch T."/>
            <person name="Reich S.J."/>
            <person name="Stoeferle S."/>
            <person name="Flaiz M."/>
            <person name="Kazda M."/>
            <person name="Riedel C.U."/>
            <person name="Duerre P."/>
        </authorList>
    </citation>
    <scope>NUCLEOTIDE SEQUENCE</scope>
    <source>
        <strain evidence="2">TS8</strain>
    </source>
</reference>
<proteinExistence type="predicted"/>
<name>A0ABY7AN38_9ALTE</name>
<evidence type="ECO:0000313" key="2">
    <source>
        <dbReference type="EMBL" id="WAJ70978.1"/>
    </source>
</evidence>
<organism evidence="2 3">
    <name type="scientific">Catenovulum adriaticum</name>
    <dbReference type="NCBI Taxonomy" id="2984846"/>
    <lineage>
        <taxon>Bacteria</taxon>
        <taxon>Pseudomonadati</taxon>
        <taxon>Pseudomonadota</taxon>
        <taxon>Gammaproteobacteria</taxon>
        <taxon>Alteromonadales</taxon>
        <taxon>Alteromonadaceae</taxon>
        <taxon>Catenovulum</taxon>
    </lineage>
</organism>
<dbReference type="Pfam" id="PF04101">
    <property type="entry name" value="Glyco_tran_28_C"/>
    <property type="match status" value="1"/>
</dbReference>
<dbReference type="SUPFAM" id="SSF53756">
    <property type="entry name" value="UDP-Glycosyltransferase/glycogen phosphorylase"/>
    <property type="match status" value="1"/>
</dbReference>
<dbReference type="InterPro" id="IPR007235">
    <property type="entry name" value="Glyco_trans_28_C"/>
</dbReference>
<evidence type="ECO:0000313" key="3">
    <source>
        <dbReference type="Proteomes" id="UP001163726"/>
    </source>
</evidence>
<dbReference type="Gene3D" id="3.40.50.2000">
    <property type="entry name" value="Glycogen Phosphorylase B"/>
    <property type="match status" value="1"/>
</dbReference>
<evidence type="ECO:0000259" key="1">
    <source>
        <dbReference type="Pfam" id="PF04101"/>
    </source>
</evidence>
<accession>A0ABY7AN38</accession>
<dbReference type="RefSeq" id="WP_268075405.1">
    <property type="nucleotide sequence ID" value="NZ_CP109965.1"/>
</dbReference>
<dbReference type="EMBL" id="CP109965">
    <property type="protein sequence ID" value="WAJ70978.1"/>
    <property type="molecule type" value="Genomic_DNA"/>
</dbReference>
<sequence>MEKPLIYVTTGTCHYKFDRMLRLVNQCIKQITTPYELVVQYGSSSNIKLYNSTRQTEFVSRDEAEGFYKNAALIFSHCGIGSIFNSIKHDTPTVIIPRLEKYKEFSDDHQLQIAREIATNPLLFLLEDNDPKVITKFMTFYQEGVNHDKTERDLVNYQLANHIKTVLYAE</sequence>
<feature type="domain" description="Glycosyl transferase family 28 C-terminal" evidence="1">
    <location>
        <begin position="6"/>
        <end position="118"/>
    </location>
</feature>